<dbReference type="Proteomes" id="UP001326199">
    <property type="component" value="Unassembled WGS sequence"/>
</dbReference>
<dbReference type="GeneID" id="87935901"/>
<accession>A0ABR0H0K6</accession>
<feature type="region of interest" description="Disordered" evidence="1">
    <location>
        <begin position="102"/>
        <end position="125"/>
    </location>
</feature>
<dbReference type="RefSeq" id="XP_062761527.1">
    <property type="nucleotide sequence ID" value="XM_062915558.1"/>
</dbReference>
<comment type="caution">
    <text evidence="2">The sequence shown here is derived from an EMBL/GenBank/DDBJ whole genome shotgun (WGS) entry which is preliminary data.</text>
</comment>
<reference evidence="2 3" key="1">
    <citation type="journal article" date="2023" name="bioRxiv">
        <title>High-quality genome assemblies of four members of thePodospora anserinaspecies complex.</title>
        <authorList>
            <person name="Ament-Velasquez S.L."/>
            <person name="Vogan A.A."/>
            <person name="Wallerman O."/>
            <person name="Hartmann F."/>
            <person name="Gautier V."/>
            <person name="Silar P."/>
            <person name="Giraud T."/>
            <person name="Johannesson H."/>
        </authorList>
    </citation>
    <scope>NUCLEOTIDE SEQUENCE [LARGE SCALE GENOMIC DNA]</scope>
    <source>
        <strain evidence="2 3">CBS 411.78</strain>
    </source>
</reference>
<evidence type="ECO:0000256" key="1">
    <source>
        <dbReference type="SAM" id="MobiDB-lite"/>
    </source>
</evidence>
<sequence length="125" mass="13574">MLYPYPPELPSRNLCSSPSPGFLSPKSHNRTRASRPPIIFHFMTAPVTSSLHMSLTPYGLPRGRRRQAGNPSDAGRICQCHAFSGCQHSPVSACVTSSRSCHGSRCPTSSCQRRSTSKTRVGLGM</sequence>
<organism evidence="2 3">
    <name type="scientific">Podospora pseudopauciseta</name>
    <dbReference type="NCBI Taxonomy" id="2093780"/>
    <lineage>
        <taxon>Eukaryota</taxon>
        <taxon>Fungi</taxon>
        <taxon>Dikarya</taxon>
        <taxon>Ascomycota</taxon>
        <taxon>Pezizomycotina</taxon>
        <taxon>Sordariomycetes</taxon>
        <taxon>Sordariomycetidae</taxon>
        <taxon>Sordariales</taxon>
        <taxon>Podosporaceae</taxon>
        <taxon>Podospora</taxon>
    </lineage>
</organism>
<name>A0ABR0H0K6_9PEZI</name>
<proteinExistence type="predicted"/>
<feature type="compositionally biased region" description="Polar residues" evidence="1">
    <location>
        <begin position="102"/>
        <end position="114"/>
    </location>
</feature>
<feature type="region of interest" description="Disordered" evidence="1">
    <location>
        <begin position="16"/>
        <end position="35"/>
    </location>
</feature>
<protein>
    <submittedName>
        <fullName evidence="2">Uncharacterized protein</fullName>
    </submittedName>
</protein>
<keyword evidence="3" id="KW-1185">Reference proteome</keyword>
<gene>
    <name evidence="2" type="ORF">QC763_705570</name>
</gene>
<dbReference type="EMBL" id="JAFFHB010000009">
    <property type="protein sequence ID" value="KAK4661561.1"/>
    <property type="molecule type" value="Genomic_DNA"/>
</dbReference>
<evidence type="ECO:0000313" key="3">
    <source>
        <dbReference type="Proteomes" id="UP001326199"/>
    </source>
</evidence>
<evidence type="ECO:0000313" key="2">
    <source>
        <dbReference type="EMBL" id="KAK4661561.1"/>
    </source>
</evidence>